<comment type="caution">
    <text evidence="1">The sequence shown here is derived from an EMBL/GenBank/DDBJ whole genome shotgun (WGS) entry which is preliminary data.</text>
</comment>
<reference evidence="1 2" key="1">
    <citation type="submission" date="2020-08" db="EMBL/GenBank/DDBJ databases">
        <title>Sequencing the genomes of 1000 actinobacteria strains.</title>
        <authorList>
            <person name="Klenk H.-P."/>
        </authorList>
    </citation>
    <scope>NUCLEOTIDE SEQUENCE [LARGE SCALE GENOMIC DNA]</scope>
    <source>
        <strain evidence="1 2">DSM 45823</strain>
    </source>
</reference>
<keyword evidence="2" id="KW-1185">Reference proteome</keyword>
<organism evidence="1 2">
    <name type="scientific">Thermomonospora cellulosilytica</name>
    <dbReference type="NCBI Taxonomy" id="1411118"/>
    <lineage>
        <taxon>Bacteria</taxon>
        <taxon>Bacillati</taxon>
        <taxon>Actinomycetota</taxon>
        <taxon>Actinomycetes</taxon>
        <taxon>Streptosporangiales</taxon>
        <taxon>Thermomonosporaceae</taxon>
        <taxon>Thermomonospora</taxon>
    </lineage>
</organism>
<dbReference type="Gene3D" id="3.40.50.1820">
    <property type="entry name" value="alpha/beta hydrolase"/>
    <property type="match status" value="1"/>
</dbReference>
<name>A0A7W3N0I7_9ACTN</name>
<accession>A0A7W3N0I7</accession>
<gene>
    <name evidence="1" type="ORF">HNR21_004180</name>
</gene>
<dbReference type="AlphaFoldDB" id="A0A7W3N0I7"/>
<dbReference type="RefSeq" id="WP_182706511.1">
    <property type="nucleotide sequence ID" value="NZ_JACJII010000001.1"/>
</dbReference>
<dbReference type="InterPro" id="IPR029058">
    <property type="entry name" value="AB_hydrolase_fold"/>
</dbReference>
<proteinExistence type="predicted"/>
<evidence type="ECO:0008006" key="3">
    <source>
        <dbReference type="Google" id="ProtNLM"/>
    </source>
</evidence>
<dbReference type="SUPFAM" id="SSF53474">
    <property type="entry name" value="alpha/beta-Hydrolases"/>
    <property type="match status" value="1"/>
</dbReference>
<evidence type="ECO:0000313" key="1">
    <source>
        <dbReference type="EMBL" id="MBA9005298.1"/>
    </source>
</evidence>
<dbReference type="EMBL" id="JACJII010000001">
    <property type="protein sequence ID" value="MBA9005298.1"/>
    <property type="molecule type" value="Genomic_DNA"/>
</dbReference>
<dbReference type="Proteomes" id="UP000539313">
    <property type="component" value="Unassembled WGS sequence"/>
</dbReference>
<sequence length="439" mass="47934">MERLLSGPYRLLDGPGGKIPWYIVPFDKAGRCTGPRTAAEVTARVRSREFTDVVIFSHGWNNDWVQATDRYGDFIQGYLGQVMERPPGKAPKRALLIGLFWPSKLLAESVRPAFETTAPAGEDETVAAERDEVAELGDWLADDAATRFYELAQQEYLLDDEAREMAELFLPLLAADDTEVGETTPTHPDDVLAAWATDPDVRADPMAGPGGPEQATQLEGAGLLRRFDPREIVRAASVWLMKDRAGVVGTRGLAPLLEELAVPDVRVHLVGHSFGAKVVLSGLCAPGTSSTVRSVLLLQPAVSHLCFASPVPETTRPGGYAAAPERVELPILSTFSRRDEPLTQWFHHALRRGQDVGEMETLREEEGPPNRYAALGGFGPRPLGDRIRLTEVNDPGVPYRLGADAPQVYGIDASRTIHGHGAISTPSTWWMLSQLIHAD</sequence>
<evidence type="ECO:0000313" key="2">
    <source>
        <dbReference type="Proteomes" id="UP000539313"/>
    </source>
</evidence>
<protein>
    <recommendedName>
        <fullName evidence="3">Serine-threonine protein kinase</fullName>
    </recommendedName>
</protein>